<evidence type="ECO:0000313" key="14">
    <source>
        <dbReference type="EMBL" id="MBF0934317.1"/>
    </source>
</evidence>
<keyword evidence="12" id="KW-0472">Membrane</keyword>
<dbReference type="EC" id="1.8.1.9" evidence="10"/>
<proteinExistence type="inferred from homology"/>
<evidence type="ECO:0000256" key="3">
    <source>
        <dbReference type="ARBA" id="ARBA00018719"/>
    </source>
</evidence>
<evidence type="ECO:0000259" key="13">
    <source>
        <dbReference type="Pfam" id="PF07992"/>
    </source>
</evidence>
<dbReference type="Gene3D" id="3.50.50.60">
    <property type="entry name" value="FAD/NAD(P)-binding domain"/>
    <property type="match status" value="2"/>
</dbReference>
<sequence>MEKELIVTDVVVIGAGPAGMTAALYASRANLKTHMIEKGVPGGEVNNTADVENYPGFSLVSGPELAQHMYQGAMRFDAVHDYGDVSHIEVAGDLKRVHTSSKVYEAKAVIVATGSFHRHLGVPGEEELAGRGVSYCAVCDGFFFRDKEIIVVGGGDSAVEEAHYLTQFASKVTVIHRRDELRAQKVLQDRAFANPKIEFIWDSVVEEILGTDAVEGVQIKNVKTGQTSRVDAQGVFIYVGLVPNSEAVKDLGITDAEGWIITDDHMATSLPGVFAAGDVRQKHLRQIVTATGDGGTAGFQAYQYIESLKD</sequence>
<keyword evidence="11" id="KW-0521">NADP</keyword>
<evidence type="ECO:0000313" key="15">
    <source>
        <dbReference type="Proteomes" id="UP000757900"/>
    </source>
</evidence>
<feature type="transmembrane region" description="Helical" evidence="12">
    <location>
        <begin position="6"/>
        <end position="26"/>
    </location>
</feature>
<keyword evidence="4 10" id="KW-0285">Flavoprotein</keyword>
<gene>
    <name evidence="14" type="primary">trxB</name>
    <name evidence="14" type="ORF">HXK00_01580</name>
</gene>
<dbReference type="InterPro" id="IPR050097">
    <property type="entry name" value="Ferredoxin-NADP_redctase_2"/>
</dbReference>
<dbReference type="PRINTS" id="PR00368">
    <property type="entry name" value="FADPNR"/>
</dbReference>
<dbReference type="Pfam" id="PF07992">
    <property type="entry name" value="Pyr_redox_2"/>
    <property type="match status" value="1"/>
</dbReference>
<comment type="caution">
    <text evidence="14">The sequence shown here is derived from an EMBL/GenBank/DDBJ whole genome shotgun (WGS) entry which is preliminary data.</text>
</comment>
<dbReference type="InterPro" id="IPR005982">
    <property type="entry name" value="Thioredox_Rdtase"/>
</dbReference>
<dbReference type="NCBIfam" id="TIGR01292">
    <property type="entry name" value="TRX_reduct"/>
    <property type="match status" value="1"/>
</dbReference>
<evidence type="ECO:0000256" key="2">
    <source>
        <dbReference type="ARBA" id="ARBA00011738"/>
    </source>
</evidence>
<keyword evidence="12" id="KW-1133">Transmembrane helix</keyword>
<feature type="domain" description="FAD/NAD(P)-binding" evidence="13">
    <location>
        <begin position="9"/>
        <end position="294"/>
    </location>
</feature>
<dbReference type="AlphaFoldDB" id="A0A929MN73"/>
<dbReference type="GO" id="GO:0019430">
    <property type="term" value="P:removal of superoxide radicals"/>
    <property type="evidence" value="ECO:0007669"/>
    <property type="project" value="UniProtKB-UniRule"/>
</dbReference>
<evidence type="ECO:0000256" key="8">
    <source>
        <dbReference type="ARBA" id="ARBA00023284"/>
    </source>
</evidence>
<evidence type="ECO:0000256" key="7">
    <source>
        <dbReference type="ARBA" id="ARBA00023157"/>
    </source>
</evidence>
<dbReference type="SUPFAM" id="SSF51905">
    <property type="entry name" value="FAD/NAD(P)-binding domain"/>
    <property type="match status" value="1"/>
</dbReference>
<keyword evidence="6 10" id="KW-0560">Oxidoreductase</keyword>
<comment type="cofactor">
    <cofactor evidence="11">
        <name>FAD</name>
        <dbReference type="ChEBI" id="CHEBI:57692"/>
    </cofactor>
    <text evidence="11">Binds 1 FAD per subunit.</text>
</comment>
<evidence type="ECO:0000256" key="10">
    <source>
        <dbReference type="RuleBase" id="RU003880"/>
    </source>
</evidence>
<dbReference type="EMBL" id="JABZFV010000013">
    <property type="protein sequence ID" value="MBF0934317.1"/>
    <property type="molecule type" value="Genomic_DNA"/>
</dbReference>
<dbReference type="InterPro" id="IPR023753">
    <property type="entry name" value="FAD/NAD-binding_dom"/>
</dbReference>
<keyword evidence="12" id="KW-0812">Transmembrane</keyword>
<dbReference type="GO" id="GO:0005737">
    <property type="term" value="C:cytoplasm"/>
    <property type="evidence" value="ECO:0007669"/>
    <property type="project" value="InterPro"/>
</dbReference>
<evidence type="ECO:0000256" key="9">
    <source>
        <dbReference type="ARBA" id="ARBA00048132"/>
    </source>
</evidence>
<evidence type="ECO:0000256" key="12">
    <source>
        <dbReference type="SAM" id="Phobius"/>
    </source>
</evidence>
<evidence type="ECO:0000256" key="11">
    <source>
        <dbReference type="RuleBase" id="RU003881"/>
    </source>
</evidence>
<name>A0A929MN73_ABIDE</name>
<comment type="similarity">
    <text evidence="1 10">Belongs to the class-II pyridine nucleotide-disulfide oxidoreductase family.</text>
</comment>
<accession>A0A929MN73</accession>
<dbReference type="InterPro" id="IPR036188">
    <property type="entry name" value="FAD/NAD-bd_sf"/>
</dbReference>
<organism evidence="14 15">
    <name type="scientific">Abiotrophia defectiva</name>
    <name type="common">Streptococcus defectivus</name>
    <dbReference type="NCBI Taxonomy" id="46125"/>
    <lineage>
        <taxon>Bacteria</taxon>
        <taxon>Bacillati</taxon>
        <taxon>Bacillota</taxon>
        <taxon>Bacilli</taxon>
        <taxon>Lactobacillales</taxon>
        <taxon>Aerococcaceae</taxon>
        <taxon>Abiotrophia</taxon>
    </lineage>
</organism>
<dbReference type="RefSeq" id="WP_023391512.1">
    <property type="nucleotide sequence ID" value="NZ_CAUVSD010000009.1"/>
</dbReference>
<keyword evidence="5 10" id="KW-0274">FAD</keyword>
<reference evidence="14" key="1">
    <citation type="submission" date="2020-04" db="EMBL/GenBank/DDBJ databases">
        <title>Deep metagenomics examines the oral microbiome during advanced dental caries in children, revealing novel taxa and co-occurrences with host molecules.</title>
        <authorList>
            <person name="Baker J.L."/>
            <person name="Morton J.T."/>
            <person name="Dinis M."/>
            <person name="Alvarez R."/>
            <person name="Tran N.C."/>
            <person name="Knight R."/>
            <person name="Edlund A."/>
        </authorList>
    </citation>
    <scope>NUCLEOTIDE SEQUENCE</scope>
    <source>
        <strain evidence="14">JCVI_23_bin.16</strain>
    </source>
</reference>
<dbReference type="GO" id="GO:0004791">
    <property type="term" value="F:thioredoxin-disulfide reductase (NADPH) activity"/>
    <property type="evidence" value="ECO:0007669"/>
    <property type="project" value="UniProtKB-UniRule"/>
</dbReference>
<keyword evidence="8 10" id="KW-0676">Redox-active center</keyword>
<dbReference type="Proteomes" id="UP000757900">
    <property type="component" value="Unassembled WGS sequence"/>
</dbReference>
<comment type="subunit">
    <text evidence="2 10">Homodimer.</text>
</comment>
<evidence type="ECO:0000256" key="5">
    <source>
        <dbReference type="ARBA" id="ARBA00022827"/>
    </source>
</evidence>
<dbReference type="PROSITE" id="PS00573">
    <property type="entry name" value="PYRIDINE_REDOX_2"/>
    <property type="match status" value="1"/>
</dbReference>
<evidence type="ECO:0000256" key="6">
    <source>
        <dbReference type="ARBA" id="ARBA00023002"/>
    </source>
</evidence>
<keyword evidence="7" id="KW-1015">Disulfide bond</keyword>
<protein>
    <recommendedName>
        <fullName evidence="3 10">Thioredoxin reductase</fullName>
        <ecNumber evidence="10">1.8.1.9</ecNumber>
    </recommendedName>
</protein>
<dbReference type="PRINTS" id="PR00469">
    <property type="entry name" value="PNDRDTASEII"/>
</dbReference>
<dbReference type="InterPro" id="IPR008255">
    <property type="entry name" value="Pyr_nucl-diS_OxRdtase_2_AS"/>
</dbReference>
<dbReference type="GeneID" id="84816940"/>
<dbReference type="PANTHER" id="PTHR48105">
    <property type="entry name" value="THIOREDOXIN REDUCTASE 1-RELATED-RELATED"/>
    <property type="match status" value="1"/>
</dbReference>
<evidence type="ECO:0000256" key="4">
    <source>
        <dbReference type="ARBA" id="ARBA00022630"/>
    </source>
</evidence>
<evidence type="ECO:0000256" key="1">
    <source>
        <dbReference type="ARBA" id="ARBA00009333"/>
    </source>
</evidence>
<comment type="catalytic activity">
    <reaction evidence="9 10">
        <text>[thioredoxin]-dithiol + NADP(+) = [thioredoxin]-disulfide + NADPH + H(+)</text>
        <dbReference type="Rhea" id="RHEA:20345"/>
        <dbReference type="Rhea" id="RHEA-COMP:10698"/>
        <dbReference type="Rhea" id="RHEA-COMP:10700"/>
        <dbReference type="ChEBI" id="CHEBI:15378"/>
        <dbReference type="ChEBI" id="CHEBI:29950"/>
        <dbReference type="ChEBI" id="CHEBI:50058"/>
        <dbReference type="ChEBI" id="CHEBI:57783"/>
        <dbReference type="ChEBI" id="CHEBI:58349"/>
        <dbReference type="EC" id="1.8.1.9"/>
    </reaction>
</comment>